<dbReference type="SMART" id="SM00386">
    <property type="entry name" value="HAT"/>
    <property type="match status" value="7"/>
</dbReference>
<dbReference type="Pfam" id="PF05843">
    <property type="entry name" value="Suf"/>
    <property type="match status" value="1"/>
</dbReference>
<evidence type="ECO:0000256" key="5">
    <source>
        <dbReference type="RuleBase" id="RU369035"/>
    </source>
</evidence>
<feature type="domain" description="Suppressor of forked" evidence="7">
    <location>
        <begin position="190"/>
        <end position="788"/>
    </location>
</feature>
<dbReference type="EMBL" id="MU004238">
    <property type="protein sequence ID" value="KAF2666956.1"/>
    <property type="molecule type" value="Genomic_DNA"/>
</dbReference>
<proteinExistence type="predicted"/>
<dbReference type="InterPro" id="IPR019734">
    <property type="entry name" value="TPR_rpt"/>
</dbReference>
<keyword evidence="5" id="KW-0507">mRNA processing</keyword>
<dbReference type="InterPro" id="IPR045243">
    <property type="entry name" value="Rna14-like"/>
</dbReference>
<dbReference type="InterPro" id="IPR008847">
    <property type="entry name" value="Suf"/>
</dbReference>
<name>A0A6A6U5P8_9PEZI</name>
<feature type="compositionally biased region" description="Polar residues" evidence="6">
    <location>
        <begin position="831"/>
        <end position="852"/>
    </location>
</feature>
<evidence type="ECO:0000259" key="7">
    <source>
        <dbReference type="Pfam" id="PF05843"/>
    </source>
</evidence>
<protein>
    <recommendedName>
        <fullName evidence="5">mRNA 3'-end-processing protein RNA14</fullName>
    </recommendedName>
</protein>
<evidence type="ECO:0000256" key="2">
    <source>
        <dbReference type="ARBA" id="ARBA00022737"/>
    </source>
</evidence>
<evidence type="ECO:0000256" key="3">
    <source>
        <dbReference type="ARBA" id="ARBA00023242"/>
    </source>
</evidence>
<keyword evidence="5" id="KW-0963">Cytoplasm</keyword>
<evidence type="ECO:0000256" key="6">
    <source>
        <dbReference type="SAM" id="MobiDB-lite"/>
    </source>
</evidence>
<reference evidence="8" key="1">
    <citation type="journal article" date="2020" name="Stud. Mycol.">
        <title>101 Dothideomycetes genomes: a test case for predicting lifestyles and emergence of pathogens.</title>
        <authorList>
            <person name="Haridas S."/>
            <person name="Albert R."/>
            <person name="Binder M."/>
            <person name="Bloem J."/>
            <person name="Labutti K."/>
            <person name="Salamov A."/>
            <person name="Andreopoulos B."/>
            <person name="Baker S."/>
            <person name="Barry K."/>
            <person name="Bills G."/>
            <person name="Bluhm B."/>
            <person name="Cannon C."/>
            <person name="Castanera R."/>
            <person name="Culley D."/>
            <person name="Daum C."/>
            <person name="Ezra D."/>
            <person name="Gonzalez J."/>
            <person name="Henrissat B."/>
            <person name="Kuo A."/>
            <person name="Liang C."/>
            <person name="Lipzen A."/>
            <person name="Lutzoni F."/>
            <person name="Magnuson J."/>
            <person name="Mondo S."/>
            <person name="Nolan M."/>
            <person name="Ohm R."/>
            <person name="Pangilinan J."/>
            <person name="Park H.-J."/>
            <person name="Ramirez L."/>
            <person name="Alfaro M."/>
            <person name="Sun H."/>
            <person name="Tritt A."/>
            <person name="Yoshinaga Y."/>
            <person name="Zwiers L.-H."/>
            <person name="Turgeon B."/>
            <person name="Goodwin S."/>
            <person name="Spatafora J."/>
            <person name="Crous P."/>
            <person name="Grigoriev I."/>
        </authorList>
    </citation>
    <scope>NUCLEOTIDE SEQUENCE</scope>
    <source>
        <strain evidence="8">CBS 115976</strain>
    </source>
</reference>
<dbReference type="OrthoDB" id="26282at2759"/>
<dbReference type="InterPro" id="IPR011990">
    <property type="entry name" value="TPR-like_helical_dom_sf"/>
</dbReference>
<dbReference type="GO" id="GO:0003729">
    <property type="term" value="F:mRNA binding"/>
    <property type="evidence" value="ECO:0007669"/>
    <property type="project" value="TreeGrafter"/>
</dbReference>
<keyword evidence="3 5" id="KW-0539">Nucleus</keyword>
<feature type="region of interest" description="Disordered" evidence="6">
    <location>
        <begin position="940"/>
        <end position="974"/>
    </location>
</feature>
<dbReference type="AlphaFoldDB" id="A0A6A6U5P8"/>
<feature type="repeat" description="TPR" evidence="4">
    <location>
        <begin position="206"/>
        <end position="239"/>
    </location>
</feature>
<dbReference type="SMART" id="SM00028">
    <property type="entry name" value="TPR"/>
    <property type="match status" value="2"/>
</dbReference>
<dbReference type="PANTHER" id="PTHR19980:SF0">
    <property type="entry name" value="CLEAVAGE STIMULATION FACTOR SUBUNIT 3"/>
    <property type="match status" value="1"/>
</dbReference>
<keyword evidence="4" id="KW-0802">TPR repeat</keyword>
<dbReference type="GO" id="GO:0005634">
    <property type="term" value="C:nucleus"/>
    <property type="evidence" value="ECO:0007669"/>
    <property type="project" value="UniProtKB-SubCell"/>
</dbReference>
<accession>A0A6A6U5P8</accession>
<sequence length="974" mass="110107">MADFGDEAAFMQSMQTDNALSTDPPAESNTEQVESSDAGDVTLESEEEDEDYDPSALVTPALPVSAPKPSDTVENEVPSAGPRTKGGFIVDESEDEEDVPAVGTNGMNGGNGVIEEQRSATGTPLNTSDVQIPKTEDMPSNVNTTLNVSASSLPSDIRATATPPIPNLPQISDQANYASPLPKPRSSKDAVGILEDRIKEDSRGDIEAWFGLISEYRSKGKFDDARAVYDRYFKLFPSDAELWIQWLDMELENSEFFRVDSIFHRALVHLPHVQLWSKYLDYVRRRNNLNNDADGKARQIVSQAYEFVLQTLGIDKDAGVLWREYIDFLKSGPGTPGGTGWQDQQKMDTLRKAYRQAIAIPTQQVESIWKEYYMFETQLNNVTGRKFIQEKSPAYFSAKQSWFQLHRLTAELNRSTIPRLPPQPGFDGDTEYEEQVKMWKAWIEWEKTDPIDLRPDDHAEYMRRILHVYKQATITLRFEPQFWYEAAEFCYNSGKDTEGEAFLKNGIEANPESCLLAFRYADQIEMTSAGNQDGDDAVKRRGNQVRAPYDKLLDALYDLIKVNTDREANSVARIQESFAPRLAQLSSIDDADNEDEQQAAQKALLEQQNTQINAVKAGCKAQVDLLQKTLTYTWIALMRALRRVQGKGKIGEGGMRHVFNQARKRGKLTSDVYIASALLEHYCYKDVAATKIFERGMKLFPEDEEYALEYIKHLLDINDDTNARATFEAVVNRLVKDPQNIHKAKNLYMFFHRYESNYGELQQIRKLEARMKELFPNDAANLFSHRFNTSIPLQKPFDPTSVRPVISLPAQMRPKIFQSIEQHSPHIHQDSPPTFSPRPTNAHLNLPDQQPRLSPKRPFAADPSDEQAHPRKYPRGESPFKGAAGRRVNAAKGNQQAAPSLPRDVNIFLSMLPRAEQSAHIGIPPTAIMKVLRHCNLTQGQHQAQPMARIGSGQGYQQPPQGFQPPQPYGFQQR</sequence>
<gene>
    <name evidence="8" type="ORF">BT63DRAFT_427369</name>
</gene>
<dbReference type="Gene3D" id="1.25.40.1040">
    <property type="match status" value="1"/>
</dbReference>
<feature type="compositionally biased region" description="Acidic residues" evidence="6">
    <location>
        <begin position="43"/>
        <end position="53"/>
    </location>
</feature>
<evidence type="ECO:0000256" key="4">
    <source>
        <dbReference type="PROSITE-ProRule" id="PRU00339"/>
    </source>
</evidence>
<dbReference type="InterPro" id="IPR003107">
    <property type="entry name" value="HAT"/>
</dbReference>
<dbReference type="GO" id="GO:0180010">
    <property type="term" value="P:co-transcriptional mRNA 3'-end processing, cleavage and polyadenylation pathway"/>
    <property type="evidence" value="ECO:0007669"/>
    <property type="project" value="UniProtKB-UniRule"/>
</dbReference>
<comment type="subcellular location">
    <subcellularLocation>
        <location evidence="5">Nucleus</location>
    </subcellularLocation>
    <subcellularLocation>
        <location evidence="5">Cytoplasm</location>
    </subcellularLocation>
    <text evidence="5">Nucleus and/or cytoplasm.</text>
</comment>
<dbReference type="PROSITE" id="PS50005">
    <property type="entry name" value="TPR"/>
    <property type="match status" value="1"/>
</dbReference>
<dbReference type="PANTHER" id="PTHR19980">
    <property type="entry name" value="RNA CLEAVAGE STIMULATION FACTOR"/>
    <property type="match status" value="1"/>
</dbReference>
<dbReference type="Gene3D" id="1.25.40.10">
    <property type="entry name" value="Tetratricopeptide repeat domain"/>
    <property type="match status" value="1"/>
</dbReference>
<dbReference type="SUPFAM" id="SSF48452">
    <property type="entry name" value="TPR-like"/>
    <property type="match status" value="2"/>
</dbReference>
<feature type="region of interest" description="Disordered" evidence="6">
    <location>
        <begin position="1"/>
        <end position="141"/>
    </location>
</feature>
<keyword evidence="2" id="KW-0677">Repeat</keyword>
<dbReference type="Proteomes" id="UP000799302">
    <property type="component" value="Unassembled WGS sequence"/>
</dbReference>
<feature type="region of interest" description="Disordered" evidence="6">
    <location>
        <begin position="823"/>
        <end position="899"/>
    </location>
</feature>
<comment type="function">
    <text evidence="1 5">Component of the cleavage factor IA (CFIA) complex, which is involved in the endonucleolytic cleavage during polyadenylation-dependent pre-mRNA 3'-end formation.</text>
</comment>
<evidence type="ECO:0000313" key="8">
    <source>
        <dbReference type="EMBL" id="KAF2666956.1"/>
    </source>
</evidence>
<evidence type="ECO:0000256" key="1">
    <source>
        <dbReference type="ARBA" id="ARBA00002863"/>
    </source>
</evidence>
<dbReference type="GO" id="GO:0005737">
    <property type="term" value="C:cytoplasm"/>
    <property type="evidence" value="ECO:0007669"/>
    <property type="project" value="UniProtKB-SubCell"/>
</dbReference>
<feature type="compositionally biased region" description="Polar residues" evidence="6">
    <location>
        <begin position="12"/>
        <end position="35"/>
    </location>
</feature>
<organism evidence="8 9">
    <name type="scientific">Microthyrium microscopicum</name>
    <dbReference type="NCBI Taxonomy" id="703497"/>
    <lineage>
        <taxon>Eukaryota</taxon>
        <taxon>Fungi</taxon>
        <taxon>Dikarya</taxon>
        <taxon>Ascomycota</taxon>
        <taxon>Pezizomycotina</taxon>
        <taxon>Dothideomycetes</taxon>
        <taxon>Dothideomycetes incertae sedis</taxon>
        <taxon>Microthyriales</taxon>
        <taxon>Microthyriaceae</taxon>
        <taxon>Microthyrium</taxon>
    </lineage>
</organism>
<evidence type="ECO:0000313" key="9">
    <source>
        <dbReference type="Proteomes" id="UP000799302"/>
    </source>
</evidence>
<keyword evidence="9" id="KW-1185">Reference proteome</keyword>
<feature type="compositionally biased region" description="Polar residues" evidence="6">
    <location>
        <begin position="119"/>
        <end position="130"/>
    </location>
</feature>